<dbReference type="Proteomes" id="UP000078540">
    <property type="component" value="Unassembled WGS sequence"/>
</dbReference>
<sequence length="64" mass="7130">MSANSPADLPLRGNVVASPREGSSRGFQIGEPIYLLYKDYAFREFLPCPDPFLECLGIVFTIHL</sequence>
<reference evidence="2 3" key="1">
    <citation type="submission" date="2015-09" db="EMBL/GenBank/DDBJ databases">
        <title>Atta colombica WGS genome.</title>
        <authorList>
            <person name="Nygaard S."/>
            <person name="Hu H."/>
            <person name="Boomsma J."/>
            <person name="Zhang G."/>
        </authorList>
    </citation>
    <scope>NUCLEOTIDE SEQUENCE [LARGE SCALE GENOMIC DNA]</scope>
    <source>
        <strain evidence="2">Treedump-2</strain>
        <tissue evidence="2">Whole body</tissue>
    </source>
</reference>
<protein>
    <submittedName>
        <fullName evidence="2">Uncharacterized protein</fullName>
    </submittedName>
</protein>
<accession>A0A195BTH5</accession>
<dbReference type="AlphaFoldDB" id="A0A195BTH5"/>
<feature type="region of interest" description="Disordered" evidence="1">
    <location>
        <begin position="1"/>
        <end position="22"/>
    </location>
</feature>
<gene>
    <name evidence="2" type="ORF">ALC53_02041</name>
</gene>
<evidence type="ECO:0000313" key="3">
    <source>
        <dbReference type="Proteomes" id="UP000078540"/>
    </source>
</evidence>
<evidence type="ECO:0000313" key="2">
    <source>
        <dbReference type="EMBL" id="KYM89729.1"/>
    </source>
</evidence>
<organism evidence="2 3">
    <name type="scientific">Atta colombica</name>
    <dbReference type="NCBI Taxonomy" id="520822"/>
    <lineage>
        <taxon>Eukaryota</taxon>
        <taxon>Metazoa</taxon>
        <taxon>Ecdysozoa</taxon>
        <taxon>Arthropoda</taxon>
        <taxon>Hexapoda</taxon>
        <taxon>Insecta</taxon>
        <taxon>Pterygota</taxon>
        <taxon>Neoptera</taxon>
        <taxon>Endopterygota</taxon>
        <taxon>Hymenoptera</taxon>
        <taxon>Apocrita</taxon>
        <taxon>Aculeata</taxon>
        <taxon>Formicoidea</taxon>
        <taxon>Formicidae</taxon>
        <taxon>Myrmicinae</taxon>
        <taxon>Atta</taxon>
    </lineage>
</organism>
<evidence type="ECO:0000256" key="1">
    <source>
        <dbReference type="SAM" id="MobiDB-lite"/>
    </source>
</evidence>
<name>A0A195BTH5_9HYME</name>
<keyword evidence="3" id="KW-1185">Reference proteome</keyword>
<proteinExistence type="predicted"/>
<dbReference type="EMBL" id="KQ976417">
    <property type="protein sequence ID" value="KYM89729.1"/>
    <property type="molecule type" value="Genomic_DNA"/>
</dbReference>